<keyword evidence="2" id="KW-1185">Reference proteome</keyword>
<dbReference type="eggNOG" id="KOG0552">
    <property type="taxonomic scope" value="Eukaryota"/>
</dbReference>
<evidence type="ECO:0000313" key="1">
    <source>
        <dbReference type="EnsemblPlants" id="OMERI11G09480.1"/>
    </source>
</evidence>
<name>A0A0E0F534_9ORYZ</name>
<dbReference type="EnsemblPlants" id="OMERI11G09480.1">
    <property type="protein sequence ID" value="OMERI11G09480.1"/>
    <property type="gene ID" value="OMERI11G09480"/>
</dbReference>
<reference evidence="1" key="2">
    <citation type="submission" date="2018-05" db="EMBL/GenBank/DDBJ databases">
        <title>OmerRS3 (Oryza meridionalis Reference Sequence Version 3).</title>
        <authorList>
            <person name="Zhang J."/>
            <person name="Kudrna D."/>
            <person name="Lee S."/>
            <person name="Talag J."/>
            <person name="Welchert J."/>
            <person name="Wing R.A."/>
        </authorList>
    </citation>
    <scope>NUCLEOTIDE SEQUENCE [LARGE SCALE GENOMIC DNA]</scope>
    <source>
        <strain evidence="1">cv. OR44</strain>
    </source>
</reference>
<dbReference type="Proteomes" id="UP000008021">
    <property type="component" value="Chromosome 11"/>
</dbReference>
<protein>
    <submittedName>
        <fullName evidence="1">Uncharacterized protein</fullName>
    </submittedName>
</protein>
<organism evidence="1">
    <name type="scientific">Oryza meridionalis</name>
    <dbReference type="NCBI Taxonomy" id="40149"/>
    <lineage>
        <taxon>Eukaryota</taxon>
        <taxon>Viridiplantae</taxon>
        <taxon>Streptophyta</taxon>
        <taxon>Embryophyta</taxon>
        <taxon>Tracheophyta</taxon>
        <taxon>Spermatophyta</taxon>
        <taxon>Magnoliopsida</taxon>
        <taxon>Liliopsida</taxon>
        <taxon>Poales</taxon>
        <taxon>Poaceae</taxon>
        <taxon>BOP clade</taxon>
        <taxon>Oryzoideae</taxon>
        <taxon>Oryzeae</taxon>
        <taxon>Oryzinae</taxon>
        <taxon>Oryza</taxon>
    </lineage>
</organism>
<accession>A0A0E0F534</accession>
<sequence length="215" mass="22534">MAAPASSAAATSPFLLPSARHMFPSSKLCLPNDRAFKGSNSSSSTVLILAAGDAASAGARPLVGTVLPQRVVDDGGVVCTSTTQRSGFGVAVEVSSALVLGLAAFDDALTAGLSPEEKLKLCDAACEKELENVAMVTTESVLQYKDIKVGEGPSPPIGFQLTLFKYTCKPQAEICSVGTMVVDAHGWVVDRPCCREKREFPSRKCSSPRMVPPKE</sequence>
<dbReference type="STRING" id="40149.A0A0E0F534"/>
<proteinExistence type="predicted"/>
<dbReference type="Gramene" id="OMERI11G09480.1">
    <property type="protein sequence ID" value="OMERI11G09480.1"/>
    <property type="gene ID" value="OMERI11G09480"/>
</dbReference>
<reference evidence="1" key="1">
    <citation type="submission" date="2015-04" db="UniProtKB">
        <authorList>
            <consortium name="EnsemblPlants"/>
        </authorList>
    </citation>
    <scope>IDENTIFICATION</scope>
</reference>
<dbReference type="AlphaFoldDB" id="A0A0E0F534"/>
<evidence type="ECO:0000313" key="2">
    <source>
        <dbReference type="Proteomes" id="UP000008021"/>
    </source>
</evidence>